<protein>
    <submittedName>
        <fullName evidence="3">Uncharacterized protein</fullName>
    </submittedName>
</protein>
<organism evidence="2 3">
    <name type="scientific">Drosophila pseudoobscura pseudoobscura</name>
    <name type="common">Fruit fly</name>
    <dbReference type="NCBI Taxonomy" id="46245"/>
    <lineage>
        <taxon>Eukaryota</taxon>
        <taxon>Metazoa</taxon>
        <taxon>Ecdysozoa</taxon>
        <taxon>Arthropoda</taxon>
        <taxon>Hexapoda</taxon>
        <taxon>Insecta</taxon>
        <taxon>Pterygota</taxon>
        <taxon>Neoptera</taxon>
        <taxon>Endopterygota</taxon>
        <taxon>Diptera</taxon>
        <taxon>Brachycera</taxon>
        <taxon>Muscomorpha</taxon>
        <taxon>Ephydroidea</taxon>
        <taxon>Drosophilidae</taxon>
        <taxon>Drosophila</taxon>
        <taxon>Sophophora</taxon>
    </lineage>
</organism>
<dbReference type="RefSeq" id="XP_033239132.1">
    <property type="nucleotide sequence ID" value="XM_033383241.1"/>
</dbReference>
<feature type="chain" id="PRO_5026100067" evidence="1">
    <location>
        <begin position="20"/>
        <end position="52"/>
    </location>
</feature>
<keyword evidence="2" id="KW-1185">Reference proteome</keyword>
<name>A0A6I8W749_DROPS</name>
<evidence type="ECO:0000256" key="1">
    <source>
        <dbReference type="SAM" id="SignalP"/>
    </source>
</evidence>
<proteinExistence type="predicted"/>
<sequence length="52" mass="5761">MKLLFLVTLFALALQLVASATTTTQSSVTKCKNPSRCIRTYVIVTRRRNTSG</sequence>
<dbReference type="AlphaFoldDB" id="A0A6I8W749"/>
<gene>
    <name evidence="3" type="primary">LOC117184654</name>
</gene>
<feature type="signal peptide" evidence="1">
    <location>
        <begin position="1"/>
        <end position="19"/>
    </location>
</feature>
<dbReference type="InParanoid" id="A0A6I8W749"/>
<reference evidence="3" key="1">
    <citation type="submission" date="2025-08" db="UniProtKB">
        <authorList>
            <consortium name="RefSeq"/>
        </authorList>
    </citation>
    <scope>IDENTIFICATION</scope>
    <source>
        <strain evidence="3">MV-25-SWS-2005</strain>
        <tissue evidence="3">Whole body</tissue>
    </source>
</reference>
<keyword evidence="1" id="KW-0732">Signal</keyword>
<dbReference type="Proteomes" id="UP000001819">
    <property type="component" value="Chromosome X"/>
</dbReference>
<evidence type="ECO:0000313" key="2">
    <source>
        <dbReference type="Proteomes" id="UP000001819"/>
    </source>
</evidence>
<evidence type="ECO:0000313" key="3">
    <source>
        <dbReference type="RefSeq" id="XP_033239132.1"/>
    </source>
</evidence>
<accession>A0A6I8W749</accession>
<dbReference type="KEGG" id="dpo:117184654"/>